<dbReference type="InterPro" id="IPR052708">
    <property type="entry name" value="PxpC"/>
</dbReference>
<accession>A0ABS3WF77</accession>
<dbReference type="InterPro" id="IPR003778">
    <property type="entry name" value="CT_A_B"/>
</dbReference>
<keyword evidence="1" id="KW-0547">Nucleotide-binding</keyword>
<comment type="caution">
    <text evidence="5">The sequence shown here is derived from an EMBL/GenBank/DDBJ whole genome shotgun (WGS) entry which is preliminary data.</text>
</comment>
<gene>
    <name evidence="5" type="ORF">I8J29_22400</name>
</gene>
<feature type="domain" description="Carboxyltransferase" evidence="4">
    <location>
        <begin position="24"/>
        <end position="320"/>
    </location>
</feature>
<dbReference type="PANTHER" id="PTHR43309">
    <property type="entry name" value="5-OXOPROLINASE SUBUNIT C"/>
    <property type="match status" value="1"/>
</dbReference>
<protein>
    <submittedName>
        <fullName evidence="5">Biotin-dependent carboxyltransferase</fullName>
    </submittedName>
</protein>
<keyword evidence="6" id="KW-1185">Reference proteome</keyword>
<name>A0ABS3WF77_9BACL</name>
<proteinExistence type="predicted"/>
<dbReference type="NCBIfam" id="TIGR00724">
    <property type="entry name" value="urea_amlyse_rel"/>
    <property type="match status" value="1"/>
</dbReference>
<dbReference type="EMBL" id="JAGGDJ010000025">
    <property type="protein sequence ID" value="MBO7746958.1"/>
    <property type="molecule type" value="Genomic_DNA"/>
</dbReference>
<organism evidence="5 6">
    <name type="scientific">Paenibacillus artemisiicola</name>
    <dbReference type="NCBI Taxonomy" id="1172618"/>
    <lineage>
        <taxon>Bacteria</taxon>
        <taxon>Bacillati</taxon>
        <taxon>Bacillota</taxon>
        <taxon>Bacilli</taxon>
        <taxon>Bacillales</taxon>
        <taxon>Paenibacillaceae</taxon>
        <taxon>Paenibacillus</taxon>
    </lineage>
</organism>
<dbReference type="SUPFAM" id="SSF50891">
    <property type="entry name" value="Cyclophilin-like"/>
    <property type="match status" value="1"/>
</dbReference>
<dbReference type="Proteomes" id="UP000670947">
    <property type="component" value="Unassembled WGS sequence"/>
</dbReference>
<dbReference type="InterPro" id="IPR029000">
    <property type="entry name" value="Cyclophilin-like_dom_sf"/>
</dbReference>
<evidence type="ECO:0000313" key="5">
    <source>
        <dbReference type="EMBL" id="MBO7746958.1"/>
    </source>
</evidence>
<keyword evidence="2" id="KW-0378">Hydrolase</keyword>
<evidence type="ECO:0000256" key="1">
    <source>
        <dbReference type="ARBA" id="ARBA00022741"/>
    </source>
</evidence>
<keyword evidence="3" id="KW-0067">ATP-binding</keyword>
<evidence type="ECO:0000259" key="4">
    <source>
        <dbReference type="SMART" id="SM00797"/>
    </source>
</evidence>
<evidence type="ECO:0000256" key="3">
    <source>
        <dbReference type="ARBA" id="ARBA00022840"/>
    </source>
</evidence>
<reference evidence="5 6" key="1">
    <citation type="submission" date="2021-03" db="EMBL/GenBank/DDBJ databases">
        <title>Paenibacillus artemisicola MWE-103 whole genome sequence.</title>
        <authorList>
            <person name="Ham Y.J."/>
        </authorList>
    </citation>
    <scope>NUCLEOTIDE SEQUENCE [LARGE SCALE GENOMIC DNA]</scope>
    <source>
        <strain evidence="5 6">MWE-103</strain>
    </source>
</reference>
<dbReference type="Pfam" id="PF02626">
    <property type="entry name" value="CT_A_B"/>
    <property type="match status" value="1"/>
</dbReference>
<evidence type="ECO:0000256" key="2">
    <source>
        <dbReference type="ARBA" id="ARBA00022801"/>
    </source>
</evidence>
<dbReference type="SMART" id="SM00797">
    <property type="entry name" value="AHS2"/>
    <property type="match status" value="1"/>
</dbReference>
<dbReference type="RefSeq" id="WP_208849695.1">
    <property type="nucleotide sequence ID" value="NZ_JAGGDJ010000025.1"/>
</dbReference>
<dbReference type="PANTHER" id="PTHR43309:SF5">
    <property type="entry name" value="5-OXOPROLINASE SUBUNIT C"/>
    <property type="match status" value="1"/>
</dbReference>
<evidence type="ECO:0000313" key="6">
    <source>
        <dbReference type="Proteomes" id="UP000670947"/>
    </source>
</evidence>
<sequence length="344" mass="36599">MSLAILKPGLLTTVQDLGRHGAQKYGVIVGGAMDAFALRVANLLVGNAEHDAGLEITMVGPEIYFSEAALIAVCGGDLAPELNGRELPAWRTVYAPEGSRLRFGPARLGCRAYLAVAGGLDVPERMGSRSTYLRAGIGGHEGRALRKGDRLPVGARSPGSLALAGLIAREGQDEAAVSGWSVASELRPAYAAQPTIRAVAGRELALFDDESRGRFFGEAFAVKTESDRMGYRLAGEALRLKEKREMISSAVTFGTVQVPPDGQPIVLMADRQTTGGYPKIAQAASVDLPLLAQTPLGGKVRFEEISLAEAQRQYLLREKGIRALRGGLEQLQTNRNGKVNAHGE</sequence>
<dbReference type="Gene3D" id="2.40.100.10">
    <property type="entry name" value="Cyclophilin-like"/>
    <property type="match status" value="1"/>
</dbReference>